<evidence type="ECO:0000313" key="2">
    <source>
        <dbReference type="Proteomes" id="UP001497516"/>
    </source>
</evidence>
<keyword evidence="2" id="KW-1185">Reference proteome</keyword>
<accession>A0AAV2DX19</accession>
<organism evidence="1 2">
    <name type="scientific">Linum trigynum</name>
    <dbReference type="NCBI Taxonomy" id="586398"/>
    <lineage>
        <taxon>Eukaryota</taxon>
        <taxon>Viridiplantae</taxon>
        <taxon>Streptophyta</taxon>
        <taxon>Embryophyta</taxon>
        <taxon>Tracheophyta</taxon>
        <taxon>Spermatophyta</taxon>
        <taxon>Magnoliopsida</taxon>
        <taxon>eudicotyledons</taxon>
        <taxon>Gunneridae</taxon>
        <taxon>Pentapetalae</taxon>
        <taxon>rosids</taxon>
        <taxon>fabids</taxon>
        <taxon>Malpighiales</taxon>
        <taxon>Linaceae</taxon>
        <taxon>Linum</taxon>
    </lineage>
</organism>
<dbReference type="AlphaFoldDB" id="A0AAV2DX19"/>
<reference evidence="1 2" key="1">
    <citation type="submission" date="2024-04" db="EMBL/GenBank/DDBJ databases">
        <authorList>
            <person name="Fracassetti M."/>
        </authorList>
    </citation>
    <scope>NUCLEOTIDE SEQUENCE [LARGE SCALE GENOMIC DNA]</scope>
</reference>
<evidence type="ECO:0000313" key="1">
    <source>
        <dbReference type="EMBL" id="CAL1378102.1"/>
    </source>
</evidence>
<gene>
    <name evidence="1" type="ORF">LTRI10_LOCUS19707</name>
</gene>
<proteinExistence type="predicted"/>
<sequence length="84" mass="9029">MNNPEGNKGEAGRADSQDLCLLAMKQSAAVKLCLLVRRPALIALFRCLHGFFNLSTSCIFFNPGMAGETRGSRNPPMGLRASST</sequence>
<protein>
    <submittedName>
        <fullName evidence="1">Uncharacterized protein</fullName>
    </submittedName>
</protein>
<dbReference type="Proteomes" id="UP001497516">
    <property type="component" value="Chromosome 3"/>
</dbReference>
<name>A0AAV2DX19_9ROSI</name>
<dbReference type="EMBL" id="OZ034816">
    <property type="protein sequence ID" value="CAL1378102.1"/>
    <property type="molecule type" value="Genomic_DNA"/>
</dbReference>